<dbReference type="SUPFAM" id="SSF53474">
    <property type="entry name" value="alpha/beta-Hydrolases"/>
    <property type="match status" value="1"/>
</dbReference>
<keyword evidence="2" id="KW-0378">Hydrolase</keyword>
<dbReference type="EMBL" id="JWZX01003036">
    <property type="protein sequence ID" value="KOO24938.1"/>
    <property type="molecule type" value="Genomic_DNA"/>
</dbReference>
<evidence type="ECO:0000256" key="2">
    <source>
        <dbReference type="RuleBase" id="RU361156"/>
    </source>
</evidence>
<comment type="similarity">
    <text evidence="1 2">Belongs to the peptidase S10 family.</text>
</comment>
<evidence type="ECO:0000313" key="4">
    <source>
        <dbReference type="Proteomes" id="UP000037460"/>
    </source>
</evidence>
<dbReference type="Gene3D" id="3.40.50.12670">
    <property type="match status" value="1"/>
</dbReference>
<comment type="caution">
    <text evidence="3">The sequence shown here is derived from an EMBL/GenBank/DDBJ whole genome shotgun (WGS) entry which is preliminary data.</text>
</comment>
<keyword evidence="2 3" id="KW-0121">Carboxypeptidase</keyword>
<dbReference type="InterPro" id="IPR018202">
    <property type="entry name" value="Ser_caboxypep_ser_AS"/>
</dbReference>
<protein>
    <recommendedName>
        <fullName evidence="2">Carboxypeptidase</fullName>
        <ecNumber evidence="2">3.4.16.-</ecNumber>
    </recommendedName>
</protein>
<accession>A0A0M0JFC5</accession>
<gene>
    <name evidence="3" type="ORF">Ctob_003764</name>
</gene>
<dbReference type="EC" id="3.4.16.-" evidence="2"/>
<keyword evidence="2" id="KW-0645">Protease</keyword>
<dbReference type="InterPro" id="IPR033124">
    <property type="entry name" value="Ser_caboxypep_his_AS"/>
</dbReference>
<dbReference type="Pfam" id="PF00450">
    <property type="entry name" value="Peptidase_S10"/>
    <property type="match status" value="1"/>
</dbReference>
<dbReference type="PROSITE" id="PS00560">
    <property type="entry name" value="CARBOXYPEPT_SER_HIS"/>
    <property type="match status" value="1"/>
</dbReference>
<dbReference type="GO" id="GO:0004185">
    <property type="term" value="F:serine-type carboxypeptidase activity"/>
    <property type="evidence" value="ECO:0007669"/>
    <property type="project" value="UniProtKB-UniRule"/>
</dbReference>
<dbReference type="Proteomes" id="UP000037460">
    <property type="component" value="Unassembled WGS sequence"/>
</dbReference>
<proteinExistence type="inferred from homology"/>
<dbReference type="AlphaFoldDB" id="A0A0M0JFC5"/>
<dbReference type="PANTHER" id="PTHR11802:SF201">
    <property type="entry name" value="CARBOXYPEPTIDASE"/>
    <property type="match status" value="1"/>
</dbReference>
<dbReference type="PROSITE" id="PS00131">
    <property type="entry name" value="CARBOXYPEPT_SER_SER"/>
    <property type="match status" value="1"/>
</dbReference>
<dbReference type="PRINTS" id="PR00724">
    <property type="entry name" value="CRBOXYPTASEC"/>
</dbReference>
<dbReference type="InterPro" id="IPR029058">
    <property type="entry name" value="AB_hydrolase_fold"/>
</dbReference>
<name>A0A0M0JFC5_9EUKA</name>
<dbReference type="Gene3D" id="3.40.50.1820">
    <property type="entry name" value="alpha/beta hydrolase"/>
    <property type="match status" value="1"/>
</dbReference>
<reference evidence="4" key="1">
    <citation type="journal article" date="2015" name="PLoS Genet.">
        <title>Genome Sequence and Transcriptome Analyses of Chrysochromulina tobin: Metabolic Tools for Enhanced Algal Fitness in the Prominent Order Prymnesiales (Haptophyceae).</title>
        <authorList>
            <person name="Hovde B.T."/>
            <person name="Deodato C.R."/>
            <person name="Hunsperger H.M."/>
            <person name="Ryken S.A."/>
            <person name="Yost W."/>
            <person name="Jha R.K."/>
            <person name="Patterson J."/>
            <person name="Monnat R.J. Jr."/>
            <person name="Barlow S.B."/>
            <person name="Starkenburg S.R."/>
            <person name="Cattolico R.A."/>
        </authorList>
    </citation>
    <scope>NUCLEOTIDE SEQUENCE</scope>
    <source>
        <strain evidence="4">CCMP291</strain>
    </source>
</reference>
<dbReference type="OrthoDB" id="443318at2759"/>
<dbReference type="GO" id="GO:0006508">
    <property type="term" value="P:proteolysis"/>
    <property type="evidence" value="ECO:0007669"/>
    <property type="project" value="UniProtKB-KW"/>
</dbReference>
<keyword evidence="4" id="KW-1185">Reference proteome</keyword>
<sequence>MLHYYLQEADASPLDKPLVLWLNGGPGASSLIGAFTEMGQLIFNRDSAAESPPKLFRNPFAWTTLANMLYLEVPAGVGFSYCVDPADPCHNSDTSTAEQNHEALLGFLERFPEYKSRPFYLTGESYAGIYLPTLMELILKRGAITNVRGLAIGNGCWGTQAGTNCGDVTGQPGTTWKIDAEYFAGRGLISPALKEAADAACGEWIDPLTPTCKEAYDAISEALGEFNIDNVDDFCAKTNPVTLKSFRALGGRFARFTARFTAALPADGSADLPAAARTTSGDAAAIEFGSPDSWSAEGGDEADPPVGEVQMWCGAEAALRTWRLLPEVAVAMHVTLERNITSIYGLQRGFRYTIEPLDLSPLYRQLADTAGLGFLIYNGQSDANVPYNGQVQYWAKNYTVLEEYKPWYKDRQLSQAVAAGHVRGHVRTYATQTAGKTFQFVTIGGAGHEVPTYRPSAALTMLQKFVLEKMR</sequence>
<evidence type="ECO:0000256" key="1">
    <source>
        <dbReference type="ARBA" id="ARBA00009431"/>
    </source>
</evidence>
<evidence type="ECO:0000313" key="3">
    <source>
        <dbReference type="EMBL" id="KOO24938.1"/>
    </source>
</evidence>
<dbReference type="InterPro" id="IPR001563">
    <property type="entry name" value="Peptidase_S10"/>
</dbReference>
<organism evidence="3 4">
    <name type="scientific">Chrysochromulina tobinii</name>
    <dbReference type="NCBI Taxonomy" id="1460289"/>
    <lineage>
        <taxon>Eukaryota</taxon>
        <taxon>Haptista</taxon>
        <taxon>Haptophyta</taxon>
        <taxon>Prymnesiophyceae</taxon>
        <taxon>Prymnesiales</taxon>
        <taxon>Chrysochromulinaceae</taxon>
        <taxon>Chrysochromulina</taxon>
    </lineage>
</organism>
<dbReference type="PANTHER" id="PTHR11802">
    <property type="entry name" value="SERINE PROTEASE FAMILY S10 SERINE CARBOXYPEPTIDASE"/>
    <property type="match status" value="1"/>
</dbReference>